<feature type="transmembrane region" description="Helical" evidence="1">
    <location>
        <begin position="21"/>
        <end position="41"/>
    </location>
</feature>
<name>A0A1M5HL25_9BACT</name>
<evidence type="ECO:0000313" key="3">
    <source>
        <dbReference type="Proteomes" id="UP000184368"/>
    </source>
</evidence>
<keyword evidence="1" id="KW-0812">Transmembrane</keyword>
<feature type="transmembrane region" description="Helical" evidence="1">
    <location>
        <begin position="86"/>
        <end position="105"/>
    </location>
</feature>
<protein>
    <submittedName>
        <fullName evidence="2">Uncharacterized protein</fullName>
    </submittedName>
</protein>
<gene>
    <name evidence="2" type="ORF">SAMN05444008_119100</name>
</gene>
<keyword evidence="1" id="KW-1133">Transmembrane helix</keyword>
<feature type="transmembrane region" description="Helical" evidence="1">
    <location>
        <begin position="111"/>
        <end position="133"/>
    </location>
</feature>
<dbReference type="EMBL" id="FQUO01000019">
    <property type="protein sequence ID" value="SHG16630.1"/>
    <property type="molecule type" value="Genomic_DNA"/>
</dbReference>
<sequence length="140" mass="15932">MPVNSGLNSNPAQKQTFWGKWLTLLKVLYSLLVLHFFFLLIDFLRYRNWDDAYSEGTMHKLDLTFVLFLSFYFVIGVGAIIRKLYFGALITVACLVVHAFVPTLNSSDKELYGLLTNIGLIGFLLLLIVMTTLKARKYGA</sequence>
<reference evidence="2 3" key="1">
    <citation type="submission" date="2016-11" db="EMBL/GenBank/DDBJ databases">
        <authorList>
            <person name="Jaros S."/>
            <person name="Januszkiewicz K."/>
            <person name="Wedrychowicz H."/>
        </authorList>
    </citation>
    <scope>NUCLEOTIDE SEQUENCE [LARGE SCALE GENOMIC DNA]</scope>
    <source>
        <strain evidence="2 3">DSM 26897</strain>
    </source>
</reference>
<organism evidence="2 3">
    <name type="scientific">Cnuella takakiae</name>
    <dbReference type="NCBI Taxonomy" id="1302690"/>
    <lineage>
        <taxon>Bacteria</taxon>
        <taxon>Pseudomonadati</taxon>
        <taxon>Bacteroidota</taxon>
        <taxon>Chitinophagia</taxon>
        <taxon>Chitinophagales</taxon>
        <taxon>Chitinophagaceae</taxon>
        <taxon>Cnuella</taxon>
    </lineage>
</organism>
<evidence type="ECO:0000256" key="1">
    <source>
        <dbReference type="SAM" id="Phobius"/>
    </source>
</evidence>
<dbReference type="RefSeq" id="WP_073047298.1">
    <property type="nucleotide sequence ID" value="NZ_FQUO01000019.1"/>
</dbReference>
<dbReference type="AlphaFoldDB" id="A0A1M5HL25"/>
<proteinExistence type="predicted"/>
<keyword evidence="1" id="KW-0472">Membrane</keyword>
<accession>A0A1M5HL25</accession>
<keyword evidence="3" id="KW-1185">Reference proteome</keyword>
<evidence type="ECO:0000313" key="2">
    <source>
        <dbReference type="EMBL" id="SHG16630.1"/>
    </source>
</evidence>
<feature type="transmembrane region" description="Helical" evidence="1">
    <location>
        <begin position="61"/>
        <end position="81"/>
    </location>
</feature>
<dbReference type="Proteomes" id="UP000184368">
    <property type="component" value="Unassembled WGS sequence"/>
</dbReference>